<dbReference type="Proteomes" id="UP001164743">
    <property type="component" value="Chromosome 2A"/>
</dbReference>
<keyword evidence="3" id="KW-1185">Reference proteome</keyword>
<name>A0ABY7CI93_9BASI</name>
<dbReference type="RefSeq" id="XP_053018067.1">
    <property type="nucleotide sequence ID" value="XM_053166889.1"/>
</dbReference>
<accession>A0ABY7CI93</accession>
<evidence type="ECO:0000313" key="3">
    <source>
        <dbReference type="Proteomes" id="UP001164743"/>
    </source>
</evidence>
<reference evidence="2" key="1">
    <citation type="submission" date="2022-10" db="EMBL/GenBank/DDBJ databases">
        <title>Puccinia triticina Genome sequencing and assembly.</title>
        <authorList>
            <person name="Li C."/>
        </authorList>
    </citation>
    <scope>NUCLEOTIDE SEQUENCE</scope>
    <source>
        <strain evidence="2">Pt15</strain>
    </source>
</reference>
<organism evidence="2 3">
    <name type="scientific">Puccinia triticina</name>
    <dbReference type="NCBI Taxonomy" id="208348"/>
    <lineage>
        <taxon>Eukaryota</taxon>
        <taxon>Fungi</taxon>
        <taxon>Dikarya</taxon>
        <taxon>Basidiomycota</taxon>
        <taxon>Pucciniomycotina</taxon>
        <taxon>Pucciniomycetes</taxon>
        <taxon>Pucciniales</taxon>
        <taxon>Pucciniaceae</taxon>
        <taxon>Puccinia</taxon>
    </lineage>
</organism>
<feature type="compositionally biased region" description="Basic and acidic residues" evidence="1">
    <location>
        <begin position="33"/>
        <end position="53"/>
    </location>
</feature>
<sequence>MVRVSQRQDTIKFLEMALENNLLLDVIDGALGLDDKSSSDEEDRKSSSDKDETQAAANDDLLQYIQAVYLERYFGMWSSP</sequence>
<evidence type="ECO:0000256" key="1">
    <source>
        <dbReference type="SAM" id="MobiDB-lite"/>
    </source>
</evidence>
<dbReference type="GeneID" id="77807784"/>
<evidence type="ECO:0000313" key="2">
    <source>
        <dbReference type="EMBL" id="WAQ82512.1"/>
    </source>
</evidence>
<dbReference type="EMBL" id="CP110422">
    <property type="protein sequence ID" value="WAQ82512.1"/>
    <property type="molecule type" value="Genomic_DNA"/>
</dbReference>
<gene>
    <name evidence="2" type="ORF">PtA15_2A829</name>
</gene>
<proteinExistence type="predicted"/>
<protein>
    <submittedName>
        <fullName evidence="2">Uncharacterized protein</fullName>
    </submittedName>
</protein>
<feature type="region of interest" description="Disordered" evidence="1">
    <location>
        <begin position="33"/>
        <end position="57"/>
    </location>
</feature>